<gene>
    <name evidence="2" type="ORF">LSAT_V11C800389720</name>
</gene>
<accession>A0A9R1WZ69</accession>
<proteinExistence type="predicted"/>
<keyword evidence="3" id="KW-1185">Reference proteome</keyword>
<dbReference type="AlphaFoldDB" id="A0A9R1WZ69"/>
<dbReference type="PANTHER" id="PTHR46213:SF28">
    <property type="entry name" value="A_G-SPECIFIC ADENINE GLYCOSYLASE MUTY, DNA GLYCOSYLASE, DEMETER, DOMAIN-CONTAINING PROTEIN"/>
    <property type="match status" value="1"/>
</dbReference>
<dbReference type="EMBL" id="NBSK02000008">
    <property type="protein sequence ID" value="KAJ0192499.1"/>
    <property type="molecule type" value="Genomic_DNA"/>
</dbReference>
<dbReference type="InterPro" id="IPR044811">
    <property type="entry name" value="DME/ROS1"/>
</dbReference>
<dbReference type="InterPro" id="IPR023170">
    <property type="entry name" value="HhH_base_excis_C"/>
</dbReference>
<evidence type="ECO:0000313" key="3">
    <source>
        <dbReference type="Proteomes" id="UP000235145"/>
    </source>
</evidence>
<name>A0A9R1WZ69_LACSA</name>
<dbReference type="Proteomes" id="UP000235145">
    <property type="component" value="Unassembled WGS sequence"/>
</dbReference>
<feature type="compositionally biased region" description="Low complexity" evidence="1">
    <location>
        <begin position="77"/>
        <end position="90"/>
    </location>
</feature>
<dbReference type="PANTHER" id="PTHR46213">
    <property type="entry name" value="TRANSCRIPTIONAL ACTIVATOR DEMETER"/>
    <property type="match status" value="1"/>
</dbReference>
<dbReference type="GO" id="GO:0035514">
    <property type="term" value="F:DNA demethylase activity"/>
    <property type="evidence" value="ECO:0007669"/>
    <property type="project" value="InterPro"/>
</dbReference>
<dbReference type="GO" id="GO:0006281">
    <property type="term" value="P:DNA repair"/>
    <property type="evidence" value="ECO:0007669"/>
    <property type="project" value="InterPro"/>
</dbReference>
<evidence type="ECO:0000256" key="1">
    <source>
        <dbReference type="SAM" id="MobiDB-lite"/>
    </source>
</evidence>
<feature type="compositionally biased region" description="Basic and acidic residues" evidence="1">
    <location>
        <begin position="1"/>
        <end position="22"/>
    </location>
</feature>
<dbReference type="GO" id="GO:0019104">
    <property type="term" value="F:DNA N-glycosylase activity"/>
    <property type="evidence" value="ECO:0007669"/>
    <property type="project" value="InterPro"/>
</dbReference>
<dbReference type="SUPFAM" id="SSF48150">
    <property type="entry name" value="DNA-glycosylase"/>
    <property type="match status" value="1"/>
</dbReference>
<reference evidence="2 3" key="1">
    <citation type="journal article" date="2017" name="Nat. Commun.">
        <title>Genome assembly with in vitro proximity ligation data and whole-genome triplication in lettuce.</title>
        <authorList>
            <person name="Reyes-Chin-Wo S."/>
            <person name="Wang Z."/>
            <person name="Yang X."/>
            <person name="Kozik A."/>
            <person name="Arikit S."/>
            <person name="Song C."/>
            <person name="Xia L."/>
            <person name="Froenicke L."/>
            <person name="Lavelle D.O."/>
            <person name="Truco M.J."/>
            <person name="Xia R."/>
            <person name="Zhu S."/>
            <person name="Xu C."/>
            <person name="Xu H."/>
            <person name="Xu X."/>
            <person name="Cox K."/>
            <person name="Korf I."/>
            <person name="Meyers B.C."/>
            <person name="Michelmore R.W."/>
        </authorList>
    </citation>
    <scope>NUCLEOTIDE SEQUENCE [LARGE SCALE GENOMIC DNA]</scope>
    <source>
        <strain evidence="3">cv. Salinas</strain>
        <tissue evidence="2">Seedlings</tissue>
    </source>
</reference>
<protein>
    <submittedName>
        <fullName evidence="2">Uncharacterized protein</fullName>
    </submittedName>
</protein>
<organism evidence="2 3">
    <name type="scientific">Lactuca sativa</name>
    <name type="common">Garden lettuce</name>
    <dbReference type="NCBI Taxonomy" id="4236"/>
    <lineage>
        <taxon>Eukaryota</taxon>
        <taxon>Viridiplantae</taxon>
        <taxon>Streptophyta</taxon>
        <taxon>Embryophyta</taxon>
        <taxon>Tracheophyta</taxon>
        <taxon>Spermatophyta</taxon>
        <taxon>Magnoliopsida</taxon>
        <taxon>eudicotyledons</taxon>
        <taxon>Gunneridae</taxon>
        <taxon>Pentapetalae</taxon>
        <taxon>asterids</taxon>
        <taxon>campanulids</taxon>
        <taxon>Asterales</taxon>
        <taxon>Asteraceae</taxon>
        <taxon>Cichorioideae</taxon>
        <taxon>Cichorieae</taxon>
        <taxon>Lactucinae</taxon>
        <taxon>Lactuca</taxon>
    </lineage>
</organism>
<feature type="region of interest" description="Disordered" evidence="1">
    <location>
        <begin position="1"/>
        <end position="101"/>
    </location>
</feature>
<dbReference type="InterPro" id="IPR011257">
    <property type="entry name" value="DNA_glycosylase"/>
</dbReference>
<feature type="compositionally biased region" description="Basic and acidic residues" evidence="1">
    <location>
        <begin position="41"/>
        <end position="51"/>
    </location>
</feature>
<comment type="caution">
    <text evidence="2">The sequence shown here is derived from an EMBL/GenBank/DDBJ whole genome shotgun (WGS) entry which is preliminary data.</text>
</comment>
<dbReference type="Gene3D" id="1.10.1670.10">
    <property type="entry name" value="Helix-hairpin-Helix base-excision DNA repair enzymes (C-terminal)"/>
    <property type="match status" value="1"/>
</dbReference>
<sequence length="256" mass="28727">MFLKNHQAEQRQIRQPHAEDLTTAHGENGTQKQEVDNLTTAHDENDAKKQESVILEGMPIKVEANSKELNVSQEPPNGAGANTSSSGSSSEAEDLKNQQVGQRQILRPGWVPLQPQPESLQLHLLEMYPVLHSIQKYLWPRLCKLDQLTLYELHYQMITFGKVFCTKSKPSYNACPVRAEYKNFAMQGLPYQVQRKKKIVASNAPIPTDPAPHVVITPLPLPEADNKTEGGVEKKCEPIIEEQTTPQPEATELLHI</sequence>
<dbReference type="GO" id="GO:0141166">
    <property type="term" value="P:chromosomal 5-methylcytosine DNA demethylation pathway"/>
    <property type="evidence" value="ECO:0007669"/>
    <property type="project" value="InterPro"/>
</dbReference>
<evidence type="ECO:0000313" key="2">
    <source>
        <dbReference type="EMBL" id="KAJ0192499.1"/>
    </source>
</evidence>
<feature type="compositionally biased region" description="Polar residues" evidence="1">
    <location>
        <begin position="28"/>
        <end position="40"/>
    </location>
</feature>